<name>A0A366I0A3_9FIRM</name>
<comment type="caution">
    <text evidence="1">The sequence shown here is derived from an EMBL/GenBank/DDBJ whole genome shotgun (WGS) entry which is preliminary data.</text>
</comment>
<dbReference type="AlphaFoldDB" id="A0A366I0A3"/>
<sequence length="90" mass="10260">MTKKKVVVGLGILAGVAGIVACEFKKKERLNRLEDALSGLVFTQESMLCYQAEKNEDYEDRLNGLVEEVGSVYEHFEYMKQNEEKLQNGR</sequence>
<dbReference type="OrthoDB" id="1697240at2"/>
<proteinExistence type="predicted"/>
<dbReference type="PROSITE" id="PS51257">
    <property type="entry name" value="PROKAR_LIPOPROTEIN"/>
    <property type="match status" value="1"/>
</dbReference>
<organism evidence="1 2">
    <name type="scientific">Alkalibaculum bacchi</name>
    <dbReference type="NCBI Taxonomy" id="645887"/>
    <lineage>
        <taxon>Bacteria</taxon>
        <taxon>Bacillati</taxon>
        <taxon>Bacillota</taxon>
        <taxon>Clostridia</taxon>
        <taxon>Eubacteriales</taxon>
        <taxon>Eubacteriaceae</taxon>
        <taxon>Alkalibaculum</taxon>
    </lineage>
</organism>
<evidence type="ECO:0000313" key="1">
    <source>
        <dbReference type="EMBL" id="RBP60396.1"/>
    </source>
</evidence>
<dbReference type="EMBL" id="QNRX01000016">
    <property type="protein sequence ID" value="RBP60396.1"/>
    <property type="molecule type" value="Genomic_DNA"/>
</dbReference>
<reference evidence="1 2" key="1">
    <citation type="submission" date="2018-06" db="EMBL/GenBank/DDBJ databases">
        <title>Genomic Encyclopedia of Type Strains, Phase IV (KMG-IV): sequencing the most valuable type-strain genomes for metagenomic binning, comparative biology and taxonomic classification.</title>
        <authorList>
            <person name="Goeker M."/>
        </authorList>
    </citation>
    <scope>NUCLEOTIDE SEQUENCE [LARGE SCALE GENOMIC DNA]</scope>
    <source>
        <strain evidence="1 2">DSM 22112</strain>
    </source>
</reference>
<evidence type="ECO:0000313" key="2">
    <source>
        <dbReference type="Proteomes" id="UP000253490"/>
    </source>
</evidence>
<accession>A0A366I0A3</accession>
<gene>
    <name evidence="1" type="ORF">DES36_11653</name>
</gene>
<keyword evidence="2" id="KW-1185">Reference proteome</keyword>
<protein>
    <submittedName>
        <fullName evidence="1">Uncharacterized protein</fullName>
    </submittedName>
</protein>
<dbReference type="RefSeq" id="WP_113921356.1">
    <property type="nucleotide sequence ID" value="NZ_QNRX01000016.1"/>
</dbReference>
<dbReference type="Proteomes" id="UP000253490">
    <property type="component" value="Unassembled WGS sequence"/>
</dbReference>